<keyword evidence="2" id="KW-0732">Signal</keyword>
<dbReference type="InterPro" id="IPR003423">
    <property type="entry name" value="OMP_efflux"/>
</dbReference>
<dbReference type="Gene3D" id="2.20.200.10">
    <property type="entry name" value="Outer membrane efflux proteins (OEP)"/>
    <property type="match status" value="1"/>
</dbReference>
<feature type="signal peptide" evidence="2">
    <location>
        <begin position="1"/>
        <end position="23"/>
    </location>
</feature>
<comment type="caution">
    <text evidence="4">The sequence shown here is derived from an EMBL/GenBank/DDBJ whole genome shotgun (WGS) entry which is preliminary data.</text>
</comment>
<dbReference type="PANTHER" id="PTHR30203">
    <property type="entry name" value="OUTER MEMBRANE CATION EFFLUX PROTEIN"/>
    <property type="match status" value="1"/>
</dbReference>
<dbReference type="Gene3D" id="1.20.1600.10">
    <property type="entry name" value="Outer membrane efflux proteins (OEP)"/>
    <property type="match status" value="1"/>
</dbReference>
<name>A0A3P3VMK2_9GAMM</name>
<feature type="region of interest" description="Disordered" evidence="3">
    <location>
        <begin position="35"/>
        <end position="54"/>
    </location>
</feature>
<dbReference type="EMBL" id="QWEZ01000001">
    <property type="protein sequence ID" value="RRJ83992.1"/>
    <property type="molecule type" value="Genomic_DNA"/>
</dbReference>
<sequence>MIRIARRASLSLLALGMGGCTLLGPDYQAPEPQLMEQWSSPQPPPVSSQSPTDPRWWRTAFNDPVLDRLVEQALEQNLDLRSAALRVLQSQQQLAIAIGSQYPQQQRITASAARERQNNVIFNDYNTGFNLSWELDLWGRFSRQIESAEAALEASVADYDGAMVSLVAQVAQNYLLIRTAQSRIDVALTNIRLQEEGLRIATAKLRAGEVSELDQDQAASLLANTQASLPALDSELQQLKNSLAVLLGTPPQQMNLLLTERGPIPVTEPQIALGMPQNLVRQRPDLRSAERQLAAQSARIGVAETDLYPSLTLGGTIGSEAAQTNQLFESDTKTWSVVGGFSWNILNYGRLKSNVRLQDARFQQLLEDYQSSVLKAQAEVESAIVAYLKSYEQLTYYQQAADASGRSVDISIAQYQNGAIDFNRVISTLSSDARQQDQLTIAKGNTVTSLVQLYRALGGGWEIREKLNPVELLPEPLRQQMRERTDAWEGVLQ</sequence>
<evidence type="ECO:0000256" key="2">
    <source>
        <dbReference type="RuleBase" id="RU362097"/>
    </source>
</evidence>
<reference evidence="4 5" key="1">
    <citation type="submission" date="2018-08" db="EMBL/GenBank/DDBJ databases">
        <authorList>
            <person name="Khan S.A."/>
        </authorList>
    </citation>
    <scope>NUCLEOTIDE SEQUENCE [LARGE SCALE GENOMIC DNA]</scope>
    <source>
        <strain evidence="4 5">GTF-13</strain>
    </source>
</reference>
<keyword evidence="2" id="KW-1134">Transmembrane beta strand</keyword>
<dbReference type="PANTHER" id="PTHR30203:SF31">
    <property type="entry name" value="RND EFFLUX SYSTEM, OUTER MEMBRANE LIPOPROTEIN, NODT"/>
    <property type="match status" value="1"/>
</dbReference>
<reference evidence="4 5" key="2">
    <citation type="submission" date="2018-12" db="EMBL/GenBank/DDBJ databases">
        <title>Simiduia agarivorans gen. nov., sp. nov., a marine, agarolytic bacterium isolated from shallow coastal water from Keelung, Taiwan.</title>
        <authorList>
            <person name="Shieh W.Y."/>
        </authorList>
    </citation>
    <scope>NUCLEOTIDE SEQUENCE [LARGE SCALE GENOMIC DNA]</scope>
    <source>
        <strain evidence="4 5">GTF-13</strain>
    </source>
</reference>
<evidence type="ECO:0000313" key="5">
    <source>
        <dbReference type="Proteomes" id="UP000280792"/>
    </source>
</evidence>
<dbReference type="Pfam" id="PF02321">
    <property type="entry name" value="OEP"/>
    <property type="match status" value="2"/>
</dbReference>
<evidence type="ECO:0000313" key="4">
    <source>
        <dbReference type="EMBL" id="RRJ83992.1"/>
    </source>
</evidence>
<keyword evidence="2" id="KW-0812">Transmembrane</keyword>
<comment type="similarity">
    <text evidence="1 2">Belongs to the outer membrane factor (OMF) (TC 1.B.17) family.</text>
</comment>
<comment type="subcellular location">
    <subcellularLocation>
        <location evidence="2">Cell outer membrane</location>
        <topology evidence="2">Lipid-anchor</topology>
    </subcellularLocation>
</comment>
<protein>
    <submittedName>
        <fullName evidence="4">Efflux transporter outer membrane subunit</fullName>
    </submittedName>
</protein>
<gene>
    <name evidence="4" type="ORF">D0544_02410</name>
</gene>
<proteinExistence type="inferred from homology"/>
<dbReference type="SUPFAM" id="SSF56954">
    <property type="entry name" value="Outer membrane efflux proteins (OEP)"/>
    <property type="match status" value="1"/>
</dbReference>
<dbReference type="GO" id="GO:0015562">
    <property type="term" value="F:efflux transmembrane transporter activity"/>
    <property type="evidence" value="ECO:0007669"/>
    <property type="project" value="InterPro"/>
</dbReference>
<evidence type="ECO:0000256" key="3">
    <source>
        <dbReference type="SAM" id="MobiDB-lite"/>
    </source>
</evidence>
<organism evidence="4 5">
    <name type="scientific">Aestuariirhabdus litorea</name>
    <dbReference type="NCBI Taxonomy" id="2528527"/>
    <lineage>
        <taxon>Bacteria</taxon>
        <taxon>Pseudomonadati</taxon>
        <taxon>Pseudomonadota</taxon>
        <taxon>Gammaproteobacteria</taxon>
        <taxon>Oceanospirillales</taxon>
        <taxon>Aestuariirhabdaceae</taxon>
        <taxon>Aestuariirhabdus</taxon>
    </lineage>
</organism>
<feature type="chain" id="PRO_5017848653" evidence="2">
    <location>
        <begin position="24"/>
        <end position="493"/>
    </location>
</feature>
<keyword evidence="2" id="KW-0472">Membrane</keyword>
<dbReference type="NCBIfam" id="TIGR01845">
    <property type="entry name" value="outer_NodT"/>
    <property type="match status" value="1"/>
</dbReference>
<accession>A0A3P3VMK2</accession>
<evidence type="ECO:0000256" key="1">
    <source>
        <dbReference type="ARBA" id="ARBA00007613"/>
    </source>
</evidence>
<keyword evidence="5" id="KW-1185">Reference proteome</keyword>
<dbReference type="AlphaFoldDB" id="A0A3P3VMK2"/>
<dbReference type="Proteomes" id="UP000280792">
    <property type="component" value="Unassembled WGS sequence"/>
</dbReference>
<dbReference type="RefSeq" id="WP_125014418.1">
    <property type="nucleotide sequence ID" value="NZ_QWEZ01000001.1"/>
</dbReference>
<dbReference type="GO" id="GO:0009279">
    <property type="term" value="C:cell outer membrane"/>
    <property type="evidence" value="ECO:0007669"/>
    <property type="project" value="UniProtKB-SubCell"/>
</dbReference>
<dbReference type="PROSITE" id="PS51257">
    <property type="entry name" value="PROKAR_LIPOPROTEIN"/>
    <property type="match status" value="1"/>
</dbReference>
<keyword evidence="2" id="KW-0564">Palmitate</keyword>
<keyword evidence="2" id="KW-0449">Lipoprotein</keyword>
<dbReference type="InterPro" id="IPR010131">
    <property type="entry name" value="MdtP/NodT-like"/>
</dbReference>